<dbReference type="AlphaFoldDB" id="A0A0F9EF25"/>
<sequence length="59" mass="6343">MNRLTKELTLISSLPVASGVVTAELDFNLARRSGVIINHIQSSVMQTVDAGTQAQNFAQ</sequence>
<dbReference type="EMBL" id="LAZR01025235">
    <property type="protein sequence ID" value="KKL72559.1"/>
    <property type="molecule type" value="Genomic_DNA"/>
</dbReference>
<proteinExistence type="predicted"/>
<feature type="non-terminal residue" evidence="1">
    <location>
        <position position="59"/>
    </location>
</feature>
<organism evidence="1">
    <name type="scientific">marine sediment metagenome</name>
    <dbReference type="NCBI Taxonomy" id="412755"/>
    <lineage>
        <taxon>unclassified sequences</taxon>
        <taxon>metagenomes</taxon>
        <taxon>ecological metagenomes</taxon>
    </lineage>
</organism>
<gene>
    <name evidence="1" type="ORF">LCGC14_2083660</name>
</gene>
<accession>A0A0F9EF25</accession>
<comment type="caution">
    <text evidence="1">The sequence shown here is derived from an EMBL/GenBank/DDBJ whole genome shotgun (WGS) entry which is preliminary data.</text>
</comment>
<reference evidence="1" key="1">
    <citation type="journal article" date="2015" name="Nature">
        <title>Complex archaea that bridge the gap between prokaryotes and eukaryotes.</title>
        <authorList>
            <person name="Spang A."/>
            <person name="Saw J.H."/>
            <person name="Jorgensen S.L."/>
            <person name="Zaremba-Niedzwiedzka K."/>
            <person name="Martijn J."/>
            <person name="Lind A.E."/>
            <person name="van Eijk R."/>
            <person name="Schleper C."/>
            <person name="Guy L."/>
            <person name="Ettema T.J."/>
        </authorList>
    </citation>
    <scope>NUCLEOTIDE SEQUENCE</scope>
</reference>
<name>A0A0F9EF25_9ZZZZ</name>
<evidence type="ECO:0000313" key="1">
    <source>
        <dbReference type="EMBL" id="KKL72559.1"/>
    </source>
</evidence>
<protein>
    <submittedName>
        <fullName evidence="1">Uncharacterized protein</fullName>
    </submittedName>
</protein>